<organism evidence="2 3">
    <name type="scientific">Acetobacter conturbans</name>
    <dbReference type="NCBI Taxonomy" id="1737472"/>
    <lineage>
        <taxon>Bacteria</taxon>
        <taxon>Pseudomonadati</taxon>
        <taxon>Pseudomonadota</taxon>
        <taxon>Alphaproteobacteria</taxon>
        <taxon>Acetobacterales</taxon>
        <taxon>Acetobacteraceae</taxon>
        <taxon>Acetobacter</taxon>
    </lineage>
</organism>
<dbReference type="Pfam" id="PF06912">
    <property type="entry name" value="DUF1275"/>
    <property type="match status" value="1"/>
</dbReference>
<feature type="transmembrane region" description="Helical" evidence="1">
    <location>
        <begin position="21"/>
        <end position="39"/>
    </location>
</feature>
<keyword evidence="3" id="KW-1185">Reference proteome</keyword>
<dbReference type="Proteomes" id="UP000631653">
    <property type="component" value="Unassembled WGS sequence"/>
</dbReference>
<dbReference type="InterPro" id="IPR010699">
    <property type="entry name" value="DUF1275"/>
</dbReference>
<sequence length="237" mass="25002">MLRREGLERNFANDCGLGFSLAAVAGSINAAGFLAVGYYSANMTGNVSTLTTALHAGKIAVALSCGGLVLAFVSGAMLATVLVNMGRRRAQRSVYAWSILSEAIMLAVLGGFALAAPMEMAEPVLAYGLSFLMGLQNATVTRISAARVRTTHMTGMLTDVGIEFADWLEGLFFRQDEEKARVNREKLFLHGGIVIAFMMGGIGGAFAYSNEGGYFFLVLASVLSAIAAPGLRRSAEP</sequence>
<dbReference type="RefSeq" id="WP_173568782.1">
    <property type="nucleotide sequence ID" value="NZ_WOSY01000002.1"/>
</dbReference>
<feature type="transmembrane region" description="Helical" evidence="1">
    <location>
        <begin position="94"/>
        <end position="118"/>
    </location>
</feature>
<feature type="transmembrane region" description="Helical" evidence="1">
    <location>
        <begin position="59"/>
        <end position="82"/>
    </location>
</feature>
<evidence type="ECO:0000313" key="3">
    <source>
        <dbReference type="Proteomes" id="UP000631653"/>
    </source>
</evidence>
<gene>
    <name evidence="2" type="ORF">GOB81_02360</name>
</gene>
<accession>A0ABX0JW75</accession>
<protein>
    <submittedName>
        <fullName evidence="2">DUF1275 domain-containing protein</fullName>
    </submittedName>
</protein>
<name>A0ABX0JW75_9PROT</name>
<comment type="caution">
    <text evidence="2">The sequence shown here is derived from an EMBL/GenBank/DDBJ whole genome shotgun (WGS) entry which is preliminary data.</text>
</comment>
<keyword evidence="1" id="KW-1133">Transmembrane helix</keyword>
<reference evidence="2 3" key="1">
    <citation type="journal article" date="2020" name="Int. J. Syst. Evol. Microbiol.">
        <title>Novel acetic acid bacteria from cider fermentations: Acetobacter conturbans sp. nov. and Acetobacter fallax sp. nov.</title>
        <authorList>
            <person name="Sombolestani A.S."/>
            <person name="Cleenwerck I."/>
            <person name="Cnockaert M."/>
            <person name="Borremans W."/>
            <person name="Wieme A.D."/>
            <person name="De Vuyst L."/>
            <person name="Vandamme P."/>
        </authorList>
    </citation>
    <scope>NUCLEOTIDE SEQUENCE [LARGE SCALE GENOMIC DNA]</scope>
    <source>
        <strain evidence="2 3">LMG 1627</strain>
    </source>
</reference>
<dbReference type="EMBL" id="WOSY01000002">
    <property type="protein sequence ID" value="NHN87476.1"/>
    <property type="molecule type" value="Genomic_DNA"/>
</dbReference>
<keyword evidence="1" id="KW-0472">Membrane</keyword>
<evidence type="ECO:0000313" key="2">
    <source>
        <dbReference type="EMBL" id="NHN87476.1"/>
    </source>
</evidence>
<feature type="transmembrane region" description="Helical" evidence="1">
    <location>
        <begin position="214"/>
        <end position="231"/>
    </location>
</feature>
<feature type="transmembrane region" description="Helical" evidence="1">
    <location>
        <begin position="187"/>
        <end position="208"/>
    </location>
</feature>
<evidence type="ECO:0000256" key="1">
    <source>
        <dbReference type="SAM" id="Phobius"/>
    </source>
</evidence>
<dbReference type="PANTHER" id="PTHR37314">
    <property type="entry name" value="SLR0142 PROTEIN"/>
    <property type="match status" value="1"/>
</dbReference>
<dbReference type="PANTHER" id="PTHR37314:SF4">
    <property type="entry name" value="UPF0700 TRANSMEMBRANE PROTEIN YOAK"/>
    <property type="match status" value="1"/>
</dbReference>
<keyword evidence="1" id="KW-0812">Transmembrane</keyword>
<feature type="transmembrane region" description="Helical" evidence="1">
    <location>
        <begin position="124"/>
        <end position="143"/>
    </location>
</feature>
<proteinExistence type="predicted"/>